<dbReference type="Pfam" id="PF03022">
    <property type="entry name" value="MRJP"/>
    <property type="match status" value="1"/>
</dbReference>
<comment type="subcellular location">
    <subcellularLocation>
        <location evidence="1">Secreted</location>
    </subcellularLocation>
</comment>
<dbReference type="InterPro" id="IPR011042">
    <property type="entry name" value="6-blade_b-propeller_TolB-like"/>
</dbReference>
<dbReference type="AlphaFoldDB" id="A0A0K1EQN0"/>
<dbReference type="Gene3D" id="2.120.10.30">
    <property type="entry name" value="TolB, C-terminal domain"/>
    <property type="match status" value="1"/>
</dbReference>
<dbReference type="PANTHER" id="PTHR10009">
    <property type="entry name" value="PROTEIN YELLOW-RELATED"/>
    <property type="match status" value="1"/>
</dbReference>
<name>A0A0K1EQN0_CHOCO</name>
<evidence type="ECO:0008006" key="5">
    <source>
        <dbReference type="Google" id="ProtNLM"/>
    </source>
</evidence>
<organism evidence="3 4">
    <name type="scientific">Chondromyces crocatus</name>
    <dbReference type="NCBI Taxonomy" id="52"/>
    <lineage>
        <taxon>Bacteria</taxon>
        <taxon>Pseudomonadati</taxon>
        <taxon>Myxococcota</taxon>
        <taxon>Polyangia</taxon>
        <taxon>Polyangiales</taxon>
        <taxon>Polyangiaceae</taxon>
        <taxon>Chondromyces</taxon>
    </lineage>
</organism>
<dbReference type="InterPro" id="IPR017996">
    <property type="entry name" value="MRJP/yellow-related"/>
</dbReference>
<dbReference type="RefSeq" id="WP_245678010.1">
    <property type="nucleotide sequence ID" value="NZ_CP012159.1"/>
</dbReference>
<keyword evidence="4" id="KW-1185">Reference proteome</keyword>
<reference evidence="3 4" key="1">
    <citation type="submission" date="2015-07" db="EMBL/GenBank/DDBJ databases">
        <title>Genome analysis of myxobacterium Chondromyces crocatus Cm c5 reveals a high potential for natural compound synthesis and the genetic basis for the loss of fruiting body formation.</title>
        <authorList>
            <person name="Zaburannyi N."/>
            <person name="Bunk B."/>
            <person name="Maier J."/>
            <person name="Overmann J."/>
            <person name="Mueller R."/>
        </authorList>
    </citation>
    <scope>NUCLEOTIDE SEQUENCE [LARGE SCALE GENOMIC DNA]</scope>
    <source>
        <strain evidence="3 4">Cm c5</strain>
    </source>
</reference>
<evidence type="ECO:0000313" key="4">
    <source>
        <dbReference type="Proteomes" id="UP000067626"/>
    </source>
</evidence>
<dbReference type="PATRIC" id="fig|52.7.peg.7897"/>
<evidence type="ECO:0000256" key="2">
    <source>
        <dbReference type="ARBA" id="ARBA00022525"/>
    </source>
</evidence>
<dbReference type="Proteomes" id="UP000067626">
    <property type="component" value="Chromosome"/>
</dbReference>
<accession>A0A0K1EQN0</accession>
<evidence type="ECO:0000313" key="3">
    <source>
        <dbReference type="EMBL" id="AKT42962.1"/>
    </source>
</evidence>
<dbReference type="STRING" id="52.CMC5_071900"/>
<gene>
    <name evidence="3" type="ORF">CMC5_071900</name>
</gene>
<dbReference type="KEGG" id="ccro:CMC5_071900"/>
<keyword evidence="2" id="KW-0964">Secreted</keyword>
<evidence type="ECO:0000256" key="1">
    <source>
        <dbReference type="ARBA" id="ARBA00004613"/>
    </source>
</evidence>
<dbReference type="GO" id="GO:0005576">
    <property type="term" value="C:extracellular region"/>
    <property type="evidence" value="ECO:0007669"/>
    <property type="project" value="UniProtKB-SubCell"/>
</dbReference>
<proteinExistence type="predicted"/>
<dbReference type="EMBL" id="CP012159">
    <property type="protein sequence ID" value="AKT42962.1"/>
    <property type="molecule type" value="Genomic_DNA"/>
</dbReference>
<protein>
    <recommendedName>
        <fullName evidence="5">Major royal jelly protein</fullName>
    </recommendedName>
</protein>
<dbReference type="PANTHER" id="PTHR10009:SF18">
    <property type="entry name" value="PROTEIN YELLOW-LIKE PROTEIN"/>
    <property type="match status" value="1"/>
</dbReference>
<dbReference type="SUPFAM" id="SSF63829">
    <property type="entry name" value="Calcium-dependent phosphotriesterase"/>
    <property type="match status" value="1"/>
</dbReference>
<sequence length="395" mass="42866">MKAVVYRTPLPIDHEDSLLDADVPAETCMKTLTAILAATSLLVACQPPDASAPSAPTSTPTLTVAATSDAMIWNAVAVADDGRIFVSAPRWTGTRGPSLARLDAQGRPAPYPDAAWNAWKPGDDAAHAFVNINAIHRDTEGGLWVVDTGSPDFGGAPLPGGAKLVRIDLARDAVLRVYPFDERIATPRSYVDDLRFHGRNAYLTDAGQPGLIVLDIDTGDARRVLDGTPFTTASEDRPIVVDGQVLRAPDGKPLRVHADPLEVSPDGQWFYFAPLSGPMWRIETRWLDTPGLDDATLAEHVEPWFDLPAVGGTAMDADGTLYFTDLAQNALRKRTPDGEVETILTDPRLHWVDAPYLDARGVLWMPAPQMDRVALFNGGEARTRWPVELLTLSLR</sequence>